<evidence type="ECO:0008006" key="4">
    <source>
        <dbReference type="Google" id="ProtNLM"/>
    </source>
</evidence>
<protein>
    <recommendedName>
        <fullName evidence="4">Short-chain dehydrogenase</fullName>
    </recommendedName>
</protein>
<comment type="similarity">
    <text evidence="1">Belongs to the short-chain dehydrogenases/reductases (SDR) family.</text>
</comment>
<dbReference type="PRINTS" id="PR00080">
    <property type="entry name" value="SDRFAMILY"/>
</dbReference>
<dbReference type="EMBL" id="PSZC01000003">
    <property type="protein sequence ID" value="PPJ39155.1"/>
    <property type="molecule type" value="Genomic_DNA"/>
</dbReference>
<dbReference type="InterPro" id="IPR002347">
    <property type="entry name" value="SDR_fam"/>
</dbReference>
<organism evidence="2 3">
    <name type="scientific">Nocardia nova</name>
    <dbReference type="NCBI Taxonomy" id="37330"/>
    <lineage>
        <taxon>Bacteria</taxon>
        <taxon>Bacillati</taxon>
        <taxon>Actinomycetota</taxon>
        <taxon>Actinomycetes</taxon>
        <taxon>Mycobacteriales</taxon>
        <taxon>Nocardiaceae</taxon>
        <taxon>Nocardia</taxon>
    </lineage>
</organism>
<dbReference type="InterPro" id="IPR020904">
    <property type="entry name" value="Sc_DH/Rdtase_CS"/>
</dbReference>
<dbReference type="PROSITE" id="PS00061">
    <property type="entry name" value="ADH_SHORT"/>
    <property type="match status" value="1"/>
</dbReference>
<dbReference type="InterPro" id="IPR036291">
    <property type="entry name" value="NAD(P)-bd_dom_sf"/>
</dbReference>
<reference evidence="2 3" key="1">
    <citation type="submission" date="2018-02" db="EMBL/GenBank/DDBJ databases">
        <title>8 Nocardia nova and 1 Nocardia cyriacigeorgica strain used for evolution to TMP-SMX.</title>
        <authorList>
            <person name="Mehta H."/>
            <person name="Weng J."/>
            <person name="Shamoo Y."/>
        </authorList>
    </citation>
    <scope>NUCLEOTIDE SEQUENCE [LARGE SCALE GENOMIC DNA]</scope>
    <source>
        <strain evidence="2 3">MDA3139</strain>
    </source>
</reference>
<dbReference type="AlphaFoldDB" id="A0A2S6AV83"/>
<dbReference type="PRINTS" id="PR00081">
    <property type="entry name" value="GDHRDH"/>
</dbReference>
<accession>A0A2S6AV83</accession>
<sequence>MRAQGHGRILQVTSMGTVGGMAAVGYYGAGKAALISLTDALAMEVERLAPG</sequence>
<name>A0A2S6AV83_9NOCA</name>
<comment type="caution">
    <text evidence="2">The sequence shown here is derived from an EMBL/GenBank/DDBJ whole genome shotgun (WGS) entry which is preliminary data.</text>
</comment>
<dbReference type="Pfam" id="PF00106">
    <property type="entry name" value="adh_short"/>
    <property type="match status" value="1"/>
</dbReference>
<evidence type="ECO:0000256" key="1">
    <source>
        <dbReference type="ARBA" id="ARBA00006484"/>
    </source>
</evidence>
<gene>
    <name evidence="2" type="ORF">C5E45_06725</name>
</gene>
<dbReference type="Gene3D" id="3.40.50.720">
    <property type="entry name" value="NAD(P)-binding Rossmann-like Domain"/>
    <property type="match status" value="1"/>
</dbReference>
<evidence type="ECO:0000313" key="2">
    <source>
        <dbReference type="EMBL" id="PPJ39155.1"/>
    </source>
</evidence>
<dbReference type="SUPFAM" id="SSF51735">
    <property type="entry name" value="NAD(P)-binding Rossmann-fold domains"/>
    <property type="match status" value="1"/>
</dbReference>
<proteinExistence type="inferred from homology"/>
<evidence type="ECO:0000313" key="3">
    <source>
        <dbReference type="Proteomes" id="UP000239874"/>
    </source>
</evidence>
<dbReference type="Proteomes" id="UP000239874">
    <property type="component" value="Unassembled WGS sequence"/>
</dbReference>